<gene>
    <name evidence="5" type="ORF">Dthio_PD0213</name>
</gene>
<accession>D6SUB9</accession>
<dbReference type="Pfam" id="PF00005">
    <property type="entry name" value="ABC_tran"/>
    <property type="match status" value="1"/>
</dbReference>
<dbReference type="InterPro" id="IPR027417">
    <property type="entry name" value="P-loop_NTPase"/>
</dbReference>
<keyword evidence="3" id="KW-0067">ATP-binding</keyword>
<dbReference type="GO" id="GO:0005524">
    <property type="term" value="F:ATP binding"/>
    <property type="evidence" value="ECO:0007669"/>
    <property type="project" value="UniProtKB-KW"/>
</dbReference>
<dbReference type="AlphaFoldDB" id="D6SUB9"/>
<evidence type="ECO:0000313" key="6">
    <source>
        <dbReference type="Proteomes" id="UP000005496"/>
    </source>
</evidence>
<evidence type="ECO:0000259" key="4">
    <source>
        <dbReference type="PROSITE" id="PS50893"/>
    </source>
</evidence>
<dbReference type="InterPro" id="IPR003439">
    <property type="entry name" value="ABC_transporter-like_ATP-bd"/>
</dbReference>
<dbReference type="SUPFAM" id="SSF52540">
    <property type="entry name" value="P-loop containing nucleoside triphosphate hydrolases"/>
    <property type="match status" value="1"/>
</dbReference>
<proteinExistence type="inferred from homology"/>
<name>D6SUB9_9BACT</name>
<evidence type="ECO:0000256" key="2">
    <source>
        <dbReference type="ARBA" id="ARBA00022741"/>
    </source>
</evidence>
<dbReference type="OrthoDB" id="9809450at2"/>
<keyword evidence="6" id="KW-1185">Reference proteome</keyword>
<feature type="domain" description="ABC transporter" evidence="4">
    <location>
        <begin position="2"/>
        <end position="248"/>
    </location>
</feature>
<evidence type="ECO:0000313" key="5">
    <source>
        <dbReference type="EMBL" id="EFI32899.1"/>
    </source>
</evidence>
<dbReference type="Proteomes" id="UP000005496">
    <property type="component" value="Unassembled WGS sequence"/>
</dbReference>
<sequence length="252" mass="28132">MLTIEDLFVKVGGREILKGINLQISDGENFILFGPNGSGKTSLLMTLMGFDGYEIVKGRIYYNDQDITHMPAYDRARLGIGMSFQRPPTIHGLKTRDMVKLCAGGREVDVDEMAKEVNFTELLDRDINAGFSGGEIKRSELLQLMAQDPGLVLFDEPESGVDLENMNLIGKVIRGILDGPLEPRNGISMKELKSRHQTSGLIITHTGYILDYINADRGQVLYEGKLCCTARPRDILDHISKYGYKECVRCLN</sequence>
<evidence type="ECO:0000256" key="3">
    <source>
        <dbReference type="ARBA" id="ARBA00022840"/>
    </source>
</evidence>
<dbReference type="PANTHER" id="PTHR43204:SF1">
    <property type="entry name" value="ABC TRANSPORTER I FAMILY MEMBER 6, CHLOROPLASTIC"/>
    <property type="match status" value="1"/>
</dbReference>
<dbReference type="eggNOG" id="COG0396">
    <property type="taxonomic scope" value="Bacteria"/>
</dbReference>
<organism evidence="5 6">
    <name type="scientific">Desulfonatronospira thiodismutans ASO3-1</name>
    <dbReference type="NCBI Taxonomy" id="555779"/>
    <lineage>
        <taxon>Bacteria</taxon>
        <taxon>Pseudomonadati</taxon>
        <taxon>Thermodesulfobacteriota</taxon>
        <taxon>Desulfovibrionia</taxon>
        <taxon>Desulfovibrionales</taxon>
        <taxon>Desulfonatronovibrionaceae</taxon>
        <taxon>Desulfonatronospira</taxon>
    </lineage>
</organism>
<dbReference type="GO" id="GO:0016887">
    <property type="term" value="F:ATP hydrolysis activity"/>
    <property type="evidence" value="ECO:0007669"/>
    <property type="project" value="InterPro"/>
</dbReference>
<dbReference type="SMART" id="SM00382">
    <property type="entry name" value="AAA"/>
    <property type="match status" value="1"/>
</dbReference>
<comment type="similarity">
    <text evidence="1">Belongs to the ABC transporter superfamily. Ycf16 family.</text>
</comment>
<dbReference type="Gene3D" id="3.40.50.300">
    <property type="entry name" value="P-loop containing nucleotide triphosphate hydrolases"/>
    <property type="match status" value="1"/>
</dbReference>
<dbReference type="PANTHER" id="PTHR43204">
    <property type="entry name" value="ABC TRANSPORTER I FAMILY MEMBER 6, CHLOROPLASTIC"/>
    <property type="match status" value="1"/>
</dbReference>
<dbReference type="RefSeq" id="WP_008871592.1">
    <property type="nucleotide sequence ID" value="NZ_ACJN02000004.1"/>
</dbReference>
<dbReference type="InterPro" id="IPR010230">
    <property type="entry name" value="FeS-cluster_ATPase_SufC"/>
</dbReference>
<dbReference type="EMBL" id="ACJN02000004">
    <property type="protein sequence ID" value="EFI32899.1"/>
    <property type="molecule type" value="Genomic_DNA"/>
</dbReference>
<dbReference type="InterPro" id="IPR003593">
    <property type="entry name" value="AAA+_ATPase"/>
</dbReference>
<reference evidence="5" key="1">
    <citation type="submission" date="2010-05" db="EMBL/GenBank/DDBJ databases">
        <title>The draft genome of Desulfonatronospira thiodismutans ASO3-1.</title>
        <authorList>
            <consortium name="US DOE Joint Genome Institute (JGI-PGF)"/>
            <person name="Lucas S."/>
            <person name="Copeland A."/>
            <person name="Lapidus A."/>
            <person name="Cheng J.-F."/>
            <person name="Bruce D."/>
            <person name="Goodwin L."/>
            <person name="Pitluck S."/>
            <person name="Chertkov O."/>
            <person name="Brettin T."/>
            <person name="Detter J.C."/>
            <person name="Han C."/>
            <person name="Land M.L."/>
            <person name="Hauser L."/>
            <person name="Kyrpides N."/>
            <person name="Mikhailova N."/>
            <person name="Muyzer G."/>
            <person name="Woyke T."/>
        </authorList>
    </citation>
    <scope>NUCLEOTIDE SEQUENCE [LARGE SCALE GENOMIC DNA]</scope>
    <source>
        <strain evidence="5">ASO3-1</strain>
    </source>
</reference>
<dbReference type="PROSITE" id="PS50893">
    <property type="entry name" value="ABC_TRANSPORTER_2"/>
    <property type="match status" value="1"/>
</dbReference>
<dbReference type="CDD" id="cd03217">
    <property type="entry name" value="ABC_FeS_Assembly"/>
    <property type="match status" value="1"/>
</dbReference>
<protein>
    <submittedName>
        <fullName evidence="5">ABC transporter related protein</fullName>
    </submittedName>
</protein>
<keyword evidence="2" id="KW-0547">Nucleotide-binding</keyword>
<comment type="caution">
    <text evidence="5">The sequence shown here is derived from an EMBL/GenBank/DDBJ whole genome shotgun (WGS) entry which is preliminary data.</text>
</comment>
<evidence type="ECO:0000256" key="1">
    <source>
        <dbReference type="ARBA" id="ARBA00006216"/>
    </source>
</evidence>